<proteinExistence type="predicted"/>
<evidence type="ECO:0000313" key="1">
    <source>
        <dbReference type="EMBL" id="KKZ10494.1"/>
    </source>
</evidence>
<accession>A0A6N3X2F7</accession>
<sequence>MPLRCRGCPAGSKRSYHQQCCGLNPGSLLQVLELDGQVLISVAWRLDFQVVAAWGEESGWVLWPRSIREL</sequence>
<protein>
    <submittedName>
        <fullName evidence="1">Uncharacterized protein</fullName>
    </submittedName>
</protein>
<name>A0A6N3X2F7_9SYNE</name>
<organism evidence="1 2">
    <name type="scientific">Candidatus Synechococcus spongiarum 142</name>
    <dbReference type="NCBI Taxonomy" id="1608213"/>
    <lineage>
        <taxon>Bacteria</taxon>
        <taxon>Bacillati</taxon>
        <taxon>Cyanobacteriota</taxon>
        <taxon>Cyanophyceae</taxon>
        <taxon>Synechococcales</taxon>
        <taxon>Synechococcaceae</taxon>
        <taxon>Synechococcus</taxon>
    </lineage>
</organism>
<gene>
    <name evidence="1" type="ORF">TH68_10670</name>
</gene>
<dbReference type="EMBL" id="JXUO01000317">
    <property type="protein sequence ID" value="KKZ10494.1"/>
    <property type="molecule type" value="Genomic_DNA"/>
</dbReference>
<evidence type="ECO:0000313" key="2">
    <source>
        <dbReference type="Proteomes" id="UP000035054"/>
    </source>
</evidence>
<comment type="caution">
    <text evidence="1">The sequence shown here is derived from an EMBL/GenBank/DDBJ whole genome shotgun (WGS) entry which is preliminary data.</text>
</comment>
<dbReference type="Proteomes" id="UP000035054">
    <property type="component" value="Unassembled WGS sequence"/>
</dbReference>
<dbReference type="AlphaFoldDB" id="A0A6N3X2F7"/>
<reference evidence="1 2" key="1">
    <citation type="submission" date="2015-01" db="EMBL/GenBank/DDBJ databases">
        <title>Lifestyle Evolution in Cyanobacterial Symbionts of Sponges.</title>
        <authorList>
            <person name="Burgsdorf I."/>
            <person name="Slaby B.M."/>
            <person name="Handley K.M."/>
            <person name="Haber M."/>
            <person name="Blom J."/>
            <person name="Marshall C.W."/>
            <person name="Gilbert J.A."/>
            <person name="Hentschel U."/>
            <person name="Steindler L."/>
        </authorList>
    </citation>
    <scope>NUCLEOTIDE SEQUENCE [LARGE SCALE GENOMIC DNA]</scope>
    <source>
        <strain evidence="1">142</strain>
    </source>
</reference>